<evidence type="ECO:0000313" key="2">
    <source>
        <dbReference type="EMBL" id="MCI67836.1"/>
    </source>
</evidence>
<feature type="compositionally biased region" description="Polar residues" evidence="1">
    <location>
        <begin position="14"/>
        <end position="34"/>
    </location>
</feature>
<reference evidence="2 3" key="1">
    <citation type="journal article" date="2018" name="Front. Plant Sci.">
        <title>Red Clover (Trifolium pratense) and Zigzag Clover (T. medium) - A Picture of Genomic Similarities and Differences.</title>
        <authorList>
            <person name="Dluhosova J."/>
            <person name="Istvanek J."/>
            <person name="Nedelnik J."/>
            <person name="Repkova J."/>
        </authorList>
    </citation>
    <scope>NUCLEOTIDE SEQUENCE [LARGE SCALE GENOMIC DNA]</scope>
    <source>
        <strain evidence="3">cv. 10/8</strain>
        <tissue evidence="2">Leaf</tissue>
    </source>
</reference>
<dbReference type="Proteomes" id="UP000265520">
    <property type="component" value="Unassembled WGS sequence"/>
</dbReference>
<comment type="caution">
    <text evidence="2">The sequence shown here is derived from an EMBL/GenBank/DDBJ whole genome shotgun (WGS) entry which is preliminary data.</text>
</comment>
<evidence type="ECO:0000256" key="1">
    <source>
        <dbReference type="SAM" id="MobiDB-lite"/>
    </source>
</evidence>
<feature type="region of interest" description="Disordered" evidence="1">
    <location>
        <begin position="1"/>
        <end position="34"/>
    </location>
</feature>
<feature type="non-terminal residue" evidence="2">
    <location>
        <position position="34"/>
    </location>
</feature>
<dbReference type="EMBL" id="LXQA010724833">
    <property type="protein sequence ID" value="MCI67836.1"/>
    <property type="molecule type" value="Genomic_DNA"/>
</dbReference>
<feature type="compositionally biased region" description="Low complexity" evidence="1">
    <location>
        <begin position="1"/>
        <end position="13"/>
    </location>
</feature>
<protein>
    <submittedName>
        <fullName evidence="2">Uncharacterized protein</fullName>
    </submittedName>
</protein>
<dbReference type="AlphaFoldDB" id="A0A392U616"/>
<sequence>MFVSSSSPSSSCSRDWTNTFSTPGEEVSSCSLVK</sequence>
<proteinExistence type="predicted"/>
<keyword evidence="3" id="KW-1185">Reference proteome</keyword>
<name>A0A392U616_9FABA</name>
<evidence type="ECO:0000313" key="3">
    <source>
        <dbReference type="Proteomes" id="UP000265520"/>
    </source>
</evidence>
<organism evidence="2 3">
    <name type="scientific">Trifolium medium</name>
    <dbReference type="NCBI Taxonomy" id="97028"/>
    <lineage>
        <taxon>Eukaryota</taxon>
        <taxon>Viridiplantae</taxon>
        <taxon>Streptophyta</taxon>
        <taxon>Embryophyta</taxon>
        <taxon>Tracheophyta</taxon>
        <taxon>Spermatophyta</taxon>
        <taxon>Magnoliopsida</taxon>
        <taxon>eudicotyledons</taxon>
        <taxon>Gunneridae</taxon>
        <taxon>Pentapetalae</taxon>
        <taxon>rosids</taxon>
        <taxon>fabids</taxon>
        <taxon>Fabales</taxon>
        <taxon>Fabaceae</taxon>
        <taxon>Papilionoideae</taxon>
        <taxon>50 kb inversion clade</taxon>
        <taxon>NPAAA clade</taxon>
        <taxon>Hologalegina</taxon>
        <taxon>IRL clade</taxon>
        <taxon>Trifolieae</taxon>
        <taxon>Trifolium</taxon>
    </lineage>
</organism>
<accession>A0A392U616</accession>